<dbReference type="EMBL" id="KV750678">
    <property type="protein sequence ID" value="OCL03796.1"/>
    <property type="molecule type" value="Genomic_DNA"/>
</dbReference>
<dbReference type="AlphaFoldDB" id="A0A8E2ES10"/>
<dbReference type="Proteomes" id="UP000250140">
    <property type="component" value="Unassembled WGS sequence"/>
</dbReference>
<evidence type="ECO:0000313" key="1">
    <source>
        <dbReference type="EMBL" id="OCL03796.1"/>
    </source>
</evidence>
<reference evidence="1 2" key="1">
    <citation type="journal article" date="2016" name="Nat. Commun.">
        <title>Ectomycorrhizal ecology is imprinted in the genome of the dominant symbiotic fungus Cenococcum geophilum.</title>
        <authorList>
            <consortium name="DOE Joint Genome Institute"/>
            <person name="Peter M."/>
            <person name="Kohler A."/>
            <person name="Ohm R.A."/>
            <person name="Kuo A."/>
            <person name="Krutzmann J."/>
            <person name="Morin E."/>
            <person name="Arend M."/>
            <person name="Barry K.W."/>
            <person name="Binder M."/>
            <person name="Choi C."/>
            <person name="Clum A."/>
            <person name="Copeland A."/>
            <person name="Grisel N."/>
            <person name="Haridas S."/>
            <person name="Kipfer T."/>
            <person name="LaButti K."/>
            <person name="Lindquist E."/>
            <person name="Lipzen A."/>
            <person name="Maire R."/>
            <person name="Meier B."/>
            <person name="Mihaltcheva S."/>
            <person name="Molinier V."/>
            <person name="Murat C."/>
            <person name="Poggeler S."/>
            <person name="Quandt C.A."/>
            <person name="Sperisen C."/>
            <person name="Tritt A."/>
            <person name="Tisserant E."/>
            <person name="Crous P.W."/>
            <person name="Henrissat B."/>
            <person name="Nehls U."/>
            <person name="Egli S."/>
            <person name="Spatafora J.W."/>
            <person name="Grigoriev I.V."/>
            <person name="Martin F.M."/>
        </authorList>
    </citation>
    <scope>NUCLEOTIDE SEQUENCE [LARGE SCALE GENOMIC DNA]</scope>
    <source>
        <strain evidence="1 2">CBS 207.34</strain>
    </source>
</reference>
<sequence>MEYELVEAILFDVDSVVDIIQLGKVEDSLQEPTTRNATYENLLPHLLNILDRNLTELATRLKVLEVATRLIVG</sequence>
<accession>A0A8E2ES10</accession>
<evidence type="ECO:0000313" key="2">
    <source>
        <dbReference type="Proteomes" id="UP000250140"/>
    </source>
</evidence>
<name>A0A8E2ES10_9PEZI</name>
<protein>
    <submittedName>
        <fullName evidence="1">Uncharacterized protein</fullName>
    </submittedName>
</protein>
<keyword evidence="2" id="KW-1185">Reference proteome</keyword>
<gene>
    <name evidence="1" type="ORF">AOQ84DRAFT_226896</name>
</gene>
<organism evidence="1 2">
    <name type="scientific">Glonium stellatum</name>
    <dbReference type="NCBI Taxonomy" id="574774"/>
    <lineage>
        <taxon>Eukaryota</taxon>
        <taxon>Fungi</taxon>
        <taxon>Dikarya</taxon>
        <taxon>Ascomycota</taxon>
        <taxon>Pezizomycotina</taxon>
        <taxon>Dothideomycetes</taxon>
        <taxon>Pleosporomycetidae</taxon>
        <taxon>Gloniales</taxon>
        <taxon>Gloniaceae</taxon>
        <taxon>Glonium</taxon>
    </lineage>
</organism>
<proteinExistence type="predicted"/>